<keyword evidence="3" id="KW-0677">Repeat</keyword>
<dbReference type="InterPro" id="IPR045052">
    <property type="entry name" value="Copine"/>
</dbReference>
<dbReference type="InterPro" id="IPR010734">
    <property type="entry name" value="Copine_C"/>
</dbReference>
<dbReference type="Proteomes" id="UP001178461">
    <property type="component" value="Chromosome 13"/>
</dbReference>
<dbReference type="PANTHER" id="PTHR10857">
    <property type="entry name" value="COPINE"/>
    <property type="match status" value="1"/>
</dbReference>
<evidence type="ECO:0000256" key="4">
    <source>
        <dbReference type="ARBA" id="ARBA00022837"/>
    </source>
</evidence>
<reference evidence="6" key="1">
    <citation type="submission" date="2022-12" db="EMBL/GenBank/DDBJ databases">
        <authorList>
            <person name="Alioto T."/>
            <person name="Alioto T."/>
            <person name="Gomez Garrido J."/>
        </authorList>
    </citation>
    <scope>NUCLEOTIDE SEQUENCE</scope>
</reference>
<dbReference type="GO" id="GO:0071277">
    <property type="term" value="P:cellular response to calcium ion"/>
    <property type="evidence" value="ECO:0007669"/>
    <property type="project" value="TreeGrafter"/>
</dbReference>
<dbReference type="SUPFAM" id="SSF49562">
    <property type="entry name" value="C2 domain (Calcium/lipid-binding domain, CaLB)"/>
    <property type="match status" value="2"/>
</dbReference>
<evidence type="ECO:0000256" key="3">
    <source>
        <dbReference type="ARBA" id="ARBA00022737"/>
    </source>
</evidence>
<dbReference type="SUPFAM" id="SSF53300">
    <property type="entry name" value="vWA-like"/>
    <property type="match status" value="1"/>
</dbReference>
<dbReference type="CDD" id="cd04047">
    <property type="entry name" value="C2B_Copine"/>
    <property type="match status" value="1"/>
</dbReference>
<proteinExistence type="inferred from homology"/>
<keyword evidence="7" id="KW-1185">Reference proteome</keyword>
<evidence type="ECO:0000256" key="1">
    <source>
        <dbReference type="ARBA" id="ARBA00009048"/>
    </source>
</evidence>
<dbReference type="Gene3D" id="2.60.40.150">
    <property type="entry name" value="C2 domain"/>
    <property type="match status" value="2"/>
</dbReference>
<dbReference type="FunFam" id="2.60.40.150:FF:000063">
    <property type="entry name" value="Copine 4"/>
    <property type="match status" value="1"/>
</dbReference>
<dbReference type="InterPro" id="IPR037768">
    <property type="entry name" value="C2B_Copine"/>
</dbReference>
<keyword evidence="2" id="KW-0479">Metal-binding</keyword>
<dbReference type="EMBL" id="OX395138">
    <property type="protein sequence ID" value="CAI5791389.1"/>
    <property type="molecule type" value="Genomic_DNA"/>
</dbReference>
<dbReference type="GO" id="GO:0005544">
    <property type="term" value="F:calcium-dependent phospholipid binding"/>
    <property type="evidence" value="ECO:0007669"/>
    <property type="project" value="InterPro"/>
</dbReference>
<accession>A0AA35L8A7</accession>
<feature type="domain" description="C2" evidence="5">
    <location>
        <begin position="132"/>
        <end position="259"/>
    </location>
</feature>
<comment type="similarity">
    <text evidence="1">Belongs to the copine family.</text>
</comment>
<dbReference type="PROSITE" id="PS50004">
    <property type="entry name" value="C2"/>
    <property type="match status" value="2"/>
</dbReference>
<evidence type="ECO:0000256" key="2">
    <source>
        <dbReference type="ARBA" id="ARBA00022723"/>
    </source>
</evidence>
<dbReference type="AlphaFoldDB" id="A0AA35L8A7"/>
<evidence type="ECO:0000313" key="6">
    <source>
        <dbReference type="EMBL" id="CAI5791389.1"/>
    </source>
</evidence>
<gene>
    <name evidence="6" type="ORF">PODLI_1B016084</name>
</gene>
<keyword evidence="4" id="KW-0106">Calcium</keyword>
<evidence type="ECO:0000259" key="5">
    <source>
        <dbReference type="PROSITE" id="PS50004"/>
    </source>
</evidence>
<dbReference type="InterPro" id="IPR002035">
    <property type="entry name" value="VWF_A"/>
</dbReference>
<name>A0AA35L8A7_9SAUR</name>
<dbReference type="InterPro" id="IPR036465">
    <property type="entry name" value="vWFA_dom_sf"/>
</dbReference>
<dbReference type="GO" id="GO:0046872">
    <property type="term" value="F:metal ion binding"/>
    <property type="evidence" value="ECO:0007669"/>
    <property type="project" value="UniProtKB-KW"/>
</dbReference>
<dbReference type="SMART" id="SM00327">
    <property type="entry name" value="VWA"/>
    <property type="match status" value="1"/>
</dbReference>
<dbReference type="CDD" id="cd04048">
    <property type="entry name" value="C2A_Copine"/>
    <property type="match status" value="1"/>
</dbReference>
<protein>
    <submittedName>
        <fullName evidence="6">Copinecopine-6</fullName>
    </submittedName>
</protein>
<dbReference type="InterPro" id="IPR000008">
    <property type="entry name" value="C2_dom"/>
</dbReference>
<dbReference type="Pfam" id="PF00168">
    <property type="entry name" value="C2"/>
    <property type="match status" value="2"/>
</dbReference>
<dbReference type="FunFam" id="2.60.40.150:FF:000099">
    <property type="entry name" value="Copine 3"/>
    <property type="match status" value="1"/>
</dbReference>
<feature type="domain" description="C2" evidence="5">
    <location>
        <begin position="1"/>
        <end position="125"/>
    </location>
</feature>
<organism evidence="6 7">
    <name type="scientific">Podarcis lilfordi</name>
    <name type="common">Lilford's wall lizard</name>
    <dbReference type="NCBI Taxonomy" id="74358"/>
    <lineage>
        <taxon>Eukaryota</taxon>
        <taxon>Metazoa</taxon>
        <taxon>Chordata</taxon>
        <taxon>Craniata</taxon>
        <taxon>Vertebrata</taxon>
        <taxon>Euteleostomi</taxon>
        <taxon>Lepidosauria</taxon>
        <taxon>Squamata</taxon>
        <taxon>Bifurcata</taxon>
        <taxon>Unidentata</taxon>
        <taxon>Episquamata</taxon>
        <taxon>Laterata</taxon>
        <taxon>Lacertibaenia</taxon>
        <taxon>Lacertidae</taxon>
        <taxon>Podarcis</taxon>
    </lineage>
</organism>
<dbReference type="SMART" id="SM00239">
    <property type="entry name" value="C2"/>
    <property type="match status" value="2"/>
</dbReference>
<dbReference type="Pfam" id="PF07002">
    <property type="entry name" value="Copine"/>
    <property type="match status" value="1"/>
</dbReference>
<dbReference type="GO" id="GO:0005886">
    <property type="term" value="C:plasma membrane"/>
    <property type="evidence" value="ECO:0007669"/>
    <property type="project" value="TreeGrafter"/>
</dbReference>
<evidence type="ECO:0000313" key="7">
    <source>
        <dbReference type="Proteomes" id="UP001178461"/>
    </source>
</evidence>
<dbReference type="InterPro" id="IPR035892">
    <property type="entry name" value="C2_domain_sf"/>
</dbReference>
<dbReference type="PANTHER" id="PTHR10857:SF5">
    <property type="entry name" value="COPINE-6"/>
    <property type="match status" value="1"/>
</dbReference>
<sequence>MSEGVDSQPVALGASRVELRVSCWSLSEREDALKPDPCLVLHQLSAGQWSEVGRSEVLRGSQNPVFGHVFALDYFFEEMQILRFDVYDADGESAEDVGSETGVLLGTIECTLGQIVSQTKVTKQLQLTSGETVEKSTITIEAEEVSRTNEFVQLEFHGQELDDKDFFSKSDPFLEIYKVNSNEKEHLVWRTEVVKNNLSPQWQPFRVSLQSLCSCDPGKSIRCIIYDHDSSGKHDYIGEFSTTFQEMLQASSGDEVKWECINHKYQEKKKHYKNSGYIVLAQCKMEKVHTFLDYIMGGLQISFTVAIDFTASNGDPRSEHSLHFINPKEPNEYLKTLSSVGEICQDYDSDKQFPAFGFGARIPPDFEVSHDFAINFEPDNPECERIAGVIEAYKRCLPQIQLYGPTNVAPIINKVAAPAAEEEKTGLPTKYRVLLILTDGVVSDMPEACDAVVRASRLPLSIIIVGIGNADFSDMRELNGDRGMLESDEGRAVRDIVQFVPLREFKKAPPNALAKCVLAEVPKQVVEYYGSKGIAPATQSETHAHLSPHGHGLSSTLMCLFLFPHTFVFQPSVL</sequence>